<dbReference type="AlphaFoldDB" id="A0A5E4FA78"/>
<dbReference type="Gramene" id="VVA23441">
    <property type="protein sequence ID" value="VVA23441"/>
    <property type="gene ID" value="Prudul26B001140"/>
</dbReference>
<name>A0A5E4FA78_PRUDU</name>
<gene>
    <name evidence="1" type="ORF">ALMOND_2B001140</name>
</gene>
<accession>A0A5E4FA78</accession>
<dbReference type="InParanoid" id="A0A5E4FA78"/>
<proteinExistence type="predicted"/>
<protein>
    <submittedName>
        <fullName evidence="1">Uncharacterized protein</fullName>
    </submittedName>
</protein>
<dbReference type="Proteomes" id="UP000327085">
    <property type="component" value="Chromosome 5"/>
</dbReference>
<sequence length="99" mass="10733">MCRALPRVLTLPPSILGLLPPPSLLRMLVSLALGSVFPVLSLIISPGGDVSIFMEAAASLLWRSVVFLLLATSDGDEGILHLVGRDFRLDSYYCDEFDT</sequence>
<dbReference type="EMBL" id="CABIKO010000071">
    <property type="protein sequence ID" value="VVA23441.1"/>
    <property type="molecule type" value="Genomic_DNA"/>
</dbReference>
<evidence type="ECO:0000313" key="1">
    <source>
        <dbReference type="EMBL" id="VVA23441.1"/>
    </source>
</evidence>
<organism evidence="1 2">
    <name type="scientific">Prunus dulcis</name>
    <name type="common">Almond</name>
    <name type="synonym">Amygdalus dulcis</name>
    <dbReference type="NCBI Taxonomy" id="3755"/>
    <lineage>
        <taxon>Eukaryota</taxon>
        <taxon>Viridiplantae</taxon>
        <taxon>Streptophyta</taxon>
        <taxon>Embryophyta</taxon>
        <taxon>Tracheophyta</taxon>
        <taxon>Spermatophyta</taxon>
        <taxon>Magnoliopsida</taxon>
        <taxon>eudicotyledons</taxon>
        <taxon>Gunneridae</taxon>
        <taxon>Pentapetalae</taxon>
        <taxon>rosids</taxon>
        <taxon>fabids</taxon>
        <taxon>Rosales</taxon>
        <taxon>Rosaceae</taxon>
        <taxon>Amygdaloideae</taxon>
        <taxon>Amygdaleae</taxon>
        <taxon>Prunus</taxon>
    </lineage>
</organism>
<evidence type="ECO:0000313" key="2">
    <source>
        <dbReference type="Proteomes" id="UP000327085"/>
    </source>
</evidence>
<reference evidence="2" key="1">
    <citation type="journal article" date="2020" name="Plant J.">
        <title>Transposons played a major role in the diversification between the closely related almond and peach genomes: results from the almond genome sequence.</title>
        <authorList>
            <person name="Alioto T."/>
            <person name="Alexiou K.G."/>
            <person name="Bardil A."/>
            <person name="Barteri F."/>
            <person name="Castanera R."/>
            <person name="Cruz F."/>
            <person name="Dhingra A."/>
            <person name="Duval H."/>
            <person name="Fernandez I Marti A."/>
            <person name="Frias L."/>
            <person name="Galan B."/>
            <person name="Garcia J.L."/>
            <person name="Howad W."/>
            <person name="Gomez-Garrido J."/>
            <person name="Gut M."/>
            <person name="Julca I."/>
            <person name="Morata J."/>
            <person name="Puigdomenech P."/>
            <person name="Ribeca P."/>
            <person name="Rubio Cabetas M.J."/>
            <person name="Vlasova A."/>
            <person name="Wirthensohn M."/>
            <person name="Garcia-Mas J."/>
            <person name="Gabaldon T."/>
            <person name="Casacuberta J.M."/>
            <person name="Arus P."/>
        </authorList>
    </citation>
    <scope>NUCLEOTIDE SEQUENCE [LARGE SCALE GENOMIC DNA]</scope>
    <source>
        <strain evidence="2">cv. Texas</strain>
    </source>
</reference>